<evidence type="ECO:0000256" key="1">
    <source>
        <dbReference type="ARBA" id="ARBA00023242"/>
    </source>
</evidence>
<dbReference type="SUPFAM" id="SSF57701">
    <property type="entry name" value="Zn2/Cys6 DNA-binding domain"/>
    <property type="match status" value="1"/>
</dbReference>
<dbReference type="Pfam" id="PF00172">
    <property type="entry name" value="Zn_clus"/>
    <property type="match status" value="1"/>
</dbReference>
<sequence length="451" mass="50582">MSNTSSGWKPLRPLAPAPTLDGGRPSDPDAPRGIVPQRNLVKNACKICQSKKTKCDGKRPRCSRCTSRSLECVYDALYEGMTKQQSADYEISRLTDALANTNQMIHVLQHGTPEEARAMLALIRQDAPATGLSSRTTSYDSPSSNTISEASSTESVTTSVHSFAPLLFNRDEWRGQANSNHDQADLNYALVSRSTGDNLDGTHYAYGHENELVKQQSSNFGNLPFSSGIYANHYPPDIQQQQHANLYKPLWAIQPLTTLPGTSSVKESVASTIRHATSLIRAGIQAGQPADQVLNQVIGKRCNVAAIFDRDQYNRTSLLSKWAAGFVFSIQHKNRDFVSFASMHLVWTLARWMIDPSPATYEAIPEWLRPTQLQLWTEHVEMLDFVLWPTLRDTIAHNPHTLQRDWRWLAHMGQEIECDWYFPTDVAFEIDPVSGEMYLTEDAKVGHYYGP</sequence>
<dbReference type="InterPro" id="IPR021833">
    <property type="entry name" value="DUF3425"/>
</dbReference>
<dbReference type="PANTHER" id="PTHR37012:SF2">
    <property type="entry name" value="BZIP DOMAIN-CONTAINING PROTEIN-RELATED"/>
    <property type="match status" value="1"/>
</dbReference>
<evidence type="ECO:0000259" key="3">
    <source>
        <dbReference type="PROSITE" id="PS50048"/>
    </source>
</evidence>
<evidence type="ECO:0000256" key="2">
    <source>
        <dbReference type="SAM" id="MobiDB-lite"/>
    </source>
</evidence>
<evidence type="ECO:0000313" key="4">
    <source>
        <dbReference type="EMBL" id="KAH6654365.1"/>
    </source>
</evidence>
<dbReference type="Proteomes" id="UP000758603">
    <property type="component" value="Unassembled WGS sequence"/>
</dbReference>
<dbReference type="PROSITE" id="PS50048">
    <property type="entry name" value="ZN2_CY6_FUNGAL_2"/>
    <property type="match status" value="1"/>
</dbReference>
<dbReference type="CDD" id="cd00067">
    <property type="entry name" value="GAL4"/>
    <property type="match status" value="1"/>
</dbReference>
<reference evidence="4" key="1">
    <citation type="journal article" date="2021" name="Nat. Commun.">
        <title>Genetic determinants of endophytism in the Arabidopsis root mycobiome.</title>
        <authorList>
            <person name="Mesny F."/>
            <person name="Miyauchi S."/>
            <person name="Thiergart T."/>
            <person name="Pickel B."/>
            <person name="Atanasova L."/>
            <person name="Karlsson M."/>
            <person name="Huettel B."/>
            <person name="Barry K.W."/>
            <person name="Haridas S."/>
            <person name="Chen C."/>
            <person name="Bauer D."/>
            <person name="Andreopoulos W."/>
            <person name="Pangilinan J."/>
            <person name="LaButti K."/>
            <person name="Riley R."/>
            <person name="Lipzen A."/>
            <person name="Clum A."/>
            <person name="Drula E."/>
            <person name="Henrissat B."/>
            <person name="Kohler A."/>
            <person name="Grigoriev I.V."/>
            <person name="Martin F.M."/>
            <person name="Hacquard S."/>
        </authorList>
    </citation>
    <scope>NUCLEOTIDE SEQUENCE</scope>
    <source>
        <strain evidence="4">MPI-SDFR-AT-0073</strain>
    </source>
</reference>
<dbReference type="RefSeq" id="XP_045958635.1">
    <property type="nucleotide sequence ID" value="XM_046102777.1"/>
</dbReference>
<protein>
    <recommendedName>
        <fullName evidence="3">Zn(2)-C6 fungal-type domain-containing protein</fullName>
    </recommendedName>
</protein>
<dbReference type="SMART" id="SM00066">
    <property type="entry name" value="GAL4"/>
    <property type="match status" value="1"/>
</dbReference>
<organism evidence="4 5">
    <name type="scientific">Truncatella angustata</name>
    <dbReference type="NCBI Taxonomy" id="152316"/>
    <lineage>
        <taxon>Eukaryota</taxon>
        <taxon>Fungi</taxon>
        <taxon>Dikarya</taxon>
        <taxon>Ascomycota</taxon>
        <taxon>Pezizomycotina</taxon>
        <taxon>Sordariomycetes</taxon>
        <taxon>Xylariomycetidae</taxon>
        <taxon>Amphisphaeriales</taxon>
        <taxon>Sporocadaceae</taxon>
        <taxon>Truncatella</taxon>
    </lineage>
</organism>
<keyword evidence="1" id="KW-0539">Nucleus</keyword>
<dbReference type="Gene3D" id="4.10.240.10">
    <property type="entry name" value="Zn(2)-C6 fungal-type DNA-binding domain"/>
    <property type="match status" value="1"/>
</dbReference>
<dbReference type="PANTHER" id="PTHR37012">
    <property type="entry name" value="B-ZIP TRANSCRIPTION FACTOR (EUROFUNG)-RELATED"/>
    <property type="match status" value="1"/>
</dbReference>
<dbReference type="GO" id="GO:0008270">
    <property type="term" value="F:zinc ion binding"/>
    <property type="evidence" value="ECO:0007669"/>
    <property type="project" value="InterPro"/>
</dbReference>
<feature type="compositionally biased region" description="Low complexity" evidence="2">
    <location>
        <begin position="133"/>
        <end position="154"/>
    </location>
</feature>
<feature type="domain" description="Zn(2)-C6 fungal-type" evidence="3">
    <location>
        <begin position="44"/>
        <end position="74"/>
    </location>
</feature>
<dbReference type="OrthoDB" id="4161589at2759"/>
<dbReference type="GeneID" id="70131669"/>
<dbReference type="Pfam" id="PF11905">
    <property type="entry name" value="DUF3425"/>
    <property type="match status" value="1"/>
</dbReference>
<comment type="caution">
    <text evidence="4">The sequence shown here is derived from an EMBL/GenBank/DDBJ whole genome shotgun (WGS) entry which is preliminary data.</text>
</comment>
<name>A0A9P8ZYU2_9PEZI</name>
<accession>A0A9P8ZYU2</accession>
<keyword evidence="5" id="KW-1185">Reference proteome</keyword>
<gene>
    <name evidence="4" type="ORF">BKA67DRAFT_564860</name>
</gene>
<proteinExistence type="predicted"/>
<dbReference type="InterPro" id="IPR001138">
    <property type="entry name" value="Zn2Cys6_DnaBD"/>
</dbReference>
<feature type="region of interest" description="Disordered" evidence="2">
    <location>
        <begin position="131"/>
        <end position="154"/>
    </location>
</feature>
<dbReference type="GO" id="GO:0000981">
    <property type="term" value="F:DNA-binding transcription factor activity, RNA polymerase II-specific"/>
    <property type="evidence" value="ECO:0007669"/>
    <property type="project" value="InterPro"/>
</dbReference>
<dbReference type="EMBL" id="JAGPXC010000004">
    <property type="protein sequence ID" value="KAH6654365.1"/>
    <property type="molecule type" value="Genomic_DNA"/>
</dbReference>
<evidence type="ECO:0000313" key="5">
    <source>
        <dbReference type="Proteomes" id="UP000758603"/>
    </source>
</evidence>
<dbReference type="InterPro" id="IPR036864">
    <property type="entry name" value="Zn2-C6_fun-type_DNA-bd_sf"/>
</dbReference>
<feature type="region of interest" description="Disordered" evidence="2">
    <location>
        <begin position="1"/>
        <end position="35"/>
    </location>
</feature>
<dbReference type="AlphaFoldDB" id="A0A9P8ZYU2"/>